<dbReference type="AlphaFoldDB" id="A0A1M4ZPB2"/>
<protein>
    <submittedName>
        <fullName evidence="1">Uncharacterized protein</fullName>
    </submittedName>
</protein>
<dbReference type="Proteomes" id="UP000184048">
    <property type="component" value="Unassembled WGS sequence"/>
</dbReference>
<sequence>MTSTISYPWTKEKSAQLGVSEAVLTCALDILFQNRNLVNAIDNKVEMDDYIYRAILKQAFSKYKQEAQTALEEGLLSERLKAEKDLSVISREEIVTDPFYRAVLPLLIKVVSPDPILRMHAELTSTIVLDLADFKRKHRSTSVTEIFVRHCAAELQSSTIN</sequence>
<reference evidence="1 2" key="1">
    <citation type="submission" date="2016-11" db="EMBL/GenBank/DDBJ databases">
        <authorList>
            <person name="Jaros S."/>
            <person name="Januszkiewicz K."/>
            <person name="Wedrychowicz H."/>
        </authorList>
    </citation>
    <scope>NUCLEOTIDE SEQUENCE [LARGE SCALE GENOMIC DNA]</scope>
    <source>
        <strain evidence="1 2">DSM 18119</strain>
    </source>
</reference>
<proteinExistence type="predicted"/>
<gene>
    <name evidence="1" type="ORF">SAMN02745131_02022</name>
</gene>
<organism evidence="1 2">
    <name type="scientific">Flavisolibacter ginsengisoli DSM 18119</name>
    <dbReference type="NCBI Taxonomy" id="1121884"/>
    <lineage>
        <taxon>Bacteria</taxon>
        <taxon>Pseudomonadati</taxon>
        <taxon>Bacteroidota</taxon>
        <taxon>Chitinophagia</taxon>
        <taxon>Chitinophagales</taxon>
        <taxon>Chitinophagaceae</taxon>
        <taxon>Flavisolibacter</taxon>
    </lineage>
</organism>
<dbReference type="EMBL" id="FQUU01000007">
    <property type="protein sequence ID" value="SHF19889.1"/>
    <property type="molecule type" value="Genomic_DNA"/>
</dbReference>
<evidence type="ECO:0000313" key="1">
    <source>
        <dbReference type="EMBL" id="SHF19889.1"/>
    </source>
</evidence>
<accession>A0A1M4ZPB2</accession>
<dbReference type="RefSeq" id="WP_072835215.1">
    <property type="nucleotide sequence ID" value="NZ_FQUU01000007.1"/>
</dbReference>
<keyword evidence="2" id="KW-1185">Reference proteome</keyword>
<name>A0A1M4ZPB2_9BACT</name>
<evidence type="ECO:0000313" key="2">
    <source>
        <dbReference type="Proteomes" id="UP000184048"/>
    </source>
</evidence>